<evidence type="ECO:0000313" key="2">
    <source>
        <dbReference type="Proteomes" id="UP000233469"/>
    </source>
</evidence>
<protein>
    <submittedName>
        <fullName evidence="1">Uncharacterized protein</fullName>
    </submittedName>
</protein>
<evidence type="ECO:0000313" key="1">
    <source>
        <dbReference type="EMBL" id="PKK61829.1"/>
    </source>
</evidence>
<feature type="non-terminal residue" evidence="1">
    <location>
        <position position="1"/>
    </location>
</feature>
<dbReference type="EMBL" id="LLXL01002100">
    <property type="protein sequence ID" value="PKK61829.1"/>
    <property type="molecule type" value="Genomic_DNA"/>
</dbReference>
<sequence>DDDDDYVNNARKMSRKKVLDYLEEKYKDEYFKSENWDVLCNKIVEYIRNYNLQELEIDPDILKLSERGFFLKNNI</sequence>
<dbReference type="AlphaFoldDB" id="A0A2N1MJL5"/>
<dbReference type="Proteomes" id="UP000233469">
    <property type="component" value="Unassembled WGS sequence"/>
</dbReference>
<organism evidence="1 2">
    <name type="scientific">Rhizophagus irregularis</name>
    <dbReference type="NCBI Taxonomy" id="588596"/>
    <lineage>
        <taxon>Eukaryota</taxon>
        <taxon>Fungi</taxon>
        <taxon>Fungi incertae sedis</taxon>
        <taxon>Mucoromycota</taxon>
        <taxon>Glomeromycotina</taxon>
        <taxon>Glomeromycetes</taxon>
        <taxon>Glomerales</taxon>
        <taxon>Glomeraceae</taxon>
        <taxon>Rhizophagus</taxon>
    </lineage>
</organism>
<comment type="caution">
    <text evidence="1">The sequence shown here is derived from an EMBL/GenBank/DDBJ whole genome shotgun (WGS) entry which is preliminary data.</text>
</comment>
<proteinExistence type="predicted"/>
<reference evidence="1 2" key="1">
    <citation type="submission" date="2016-04" db="EMBL/GenBank/DDBJ databases">
        <title>Genome analyses suggest a sexual origin of heterokaryosis in a supposedly ancient asexual fungus.</title>
        <authorList>
            <person name="Ropars J."/>
            <person name="Sedzielewska K."/>
            <person name="Noel J."/>
            <person name="Charron P."/>
            <person name="Farinelli L."/>
            <person name="Marton T."/>
            <person name="Kruger M."/>
            <person name="Pelin A."/>
            <person name="Brachmann A."/>
            <person name="Corradi N."/>
        </authorList>
    </citation>
    <scope>NUCLEOTIDE SEQUENCE [LARGE SCALE GENOMIC DNA]</scope>
    <source>
        <strain evidence="1 2">C2</strain>
    </source>
</reference>
<dbReference type="VEuPathDB" id="FungiDB:FUN_012331"/>
<dbReference type="VEuPathDB" id="FungiDB:RhiirFUN_014787"/>
<reference evidence="1 2" key="2">
    <citation type="submission" date="2017-10" db="EMBL/GenBank/DDBJ databases">
        <title>Extensive intraspecific genome diversity in a model arbuscular mycorrhizal fungus.</title>
        <authorList>
            <person name="Chen E.C.H."/>
            <person name="Morin E."/>
            <person name="Baudet D."/>
            <person name="Noel J."/>
            <person name="Ndikumana S."/>
            <person name="Charron P."/>
            <person name="St-Onge C."/>
            <person name="Giorgi J."/>
            <person name="Grigoriev I.V."/>
            <person name="Roux C."/>
            <person name="Martin F.M."/>
            <person name="Corradi N."/>
        </authorList>
    </citation>
    <scope>NUCLEOTIDE SEQUENCE [LARGE SCALE GENOMIC DNA]</scope>
    <source>
        <strain evidence="1 2">C2</strain>
    </source>
</reference>
<accession>A0A2N1MJL5</accession>
<name>A0A2N1MJL5_9GLOM</name>
<gene>
    <name evidence="1" type="ORF">RhiirC2_760275</name>
</gene>